<keyword evidence="9" id="KW-1185">Reference proteome</keyword>
<comment type="caution">
    <text evidence="8">The sequence shown here is derived from an EMBL/GenBank/DDBJ whole genome shotgun (WGS) entry which is preliminary data.</text>
</comment>
<dbReference type="InterPro" id="IPR007867">
    <property type="entry name" value="GMC_OxRtase_C"/>
</dbReference>
<sequence>MRQADYIVVGAGSAGAIVARRLADSGASVVLIEAGDPDKTRFVRKPGLIAVFHNIPQLKKKLDWGFYTVPQKHALDRKLPATRGKVLGGSSSINGMIFVRGHQKNYDAWAAEGNEGWGWSDVLRSYKRMENWEGGASDLRGAGGPVEVTTVKNPTEGSLLFRDAMAETAGVPLIEDYNGAEQEGMSLVQQSAHKGKRYSSSIAYLDDHNLGNLMVMTGAQVTRVIIEDGRATGVEVVDKTGAHTIHANAEVVISAGAYQSPQLLQLSGVGPADHLRNLGIEVKADLPVGDNLHDHMFVPLTFDMTNIPHRSNAPYFASAVMKEYIRGNTWLASTVFEVNGFVRSSLATDVPDIQILALPWGYPAPNQDAPGRHFVEPQPALTIFSTLIYPKSRGSIRLASADPLAAPLIDPGFLSVDDDAQVLLEGMLRIREAMKAPGIVGKVAKERTPGAQYADEKALREEIPLRATTVYHPVGSCRMGVDERAVVDPKLKVRGIEGLRVADASIMPSIVGGNTNAPAMMIGERAAELILEG</sequence>
<dbReference type="PIRSF" id="PIRSF000137">
    <property type="entry name" value="Alcohol_oxidase"/>
    <property type="match status" value="1"/>
</dbReference>
<comment type="similarity">
    <text evidence="2 5">Belongs to the GMC oxidoreductase family.</text>
</comment>
<feature type="domain" description="Glucose-methanol-choline oxidoreductase N-terminal" evidence="6">
    <location>
        <begin position="84"/>
        <end position="107"/>
    </location>
</feature>
<reference evidence="8 9" key="1">
    <citation type="submission" date="2023-07" db="EMBL/GenBank/DDBJ databases">
        <title>Sequencing the genomes of 1000 actinobacteria strains.</title>
        <authorList>
            <person name="Klenk H.-P."/>
        </authorList>
    </citation>
    <scope>NUCLEOTIDE SEQUENCE [LARGE SCALE GENOMIC DNA]</scope>
    <source>
        <strain evidence="8 9">GD13</strain>
    </source>
</reference>
<protein>
    <submittedName>
        <fullName evidence="8">Choline dehydrogenase-like flavoprotein</fullName>
    </submittedName>
</protein>
<feature type="domain" description="Glucose-methanol-choline oxidoreductase N-terminal" evidence="7">
    <location>
        <begin position="256"/>
        <end position="270"/>
    </location>
</feature>
<dbReference type="PROSITE" id="PS00623">
    <property type="entry name" value="GMC_OXRED_1"/>
    <property type="match status" value="1"/>
</dbReference>
<organism evidence="8 9">
    <name type="scientific">Nocardioides massiliensis</name>
    <dbReference type="NCBI Taxonomy" id="1325935"/>
    <lineage>
        <taxon>Bacteria</taxon>
        <taxon>Bacillati</taxon>
        <taxon>Actinomycetota</taxon>
        <taxon>Actinomycetes</taxon>
        <taxon>Propionibacteriales</taxon>
        <taxon>Nocardioidaceae</taxon>
        <taxon>Nocardioides</taxon>
    </lineage>
</organism>
<dbReference type="Proteomes" id="UP001240447">
    <property type="component" value="Unassembled WGS sequence"/>
</dbReference>
<evidence type="ECO:0000313" key="8">
    <source>
        <dbReference type="EMBL" id="MDP9822091.1"/>
    </source>
</evidence>
<comment type="cofactor">
    <cofactor evidence="1">
        <name>FAD</name>
        <dbReference type="ChEBI" id="CHEBI:57692"/>
    </cofactor>
</comment>
<dbReference type="Gene3D" id="3.50.50.60">
    <property type="entry name" value="FAD/NAD(P)-binding domain"/>
    <property type="match status" value="1"/>
</dbReference>
<evidence type="ECO:0000313" key="9">
    <source>
        <dbReference type="Proteomes" id="UP001240447"/>
    </source>
</evidence>
<dbReference type="Gene3D" id="3.30.410.40">
    <property type="match status" value="1"/>
</dbReference>
<dbReference type="PROSITE" id="PS00624">
    <property type="entry name" value="GMC_OXRED_2"/>
    <property type="match status" value="1"/>
</dbReference>
<evidence type="ECO:0000256" key="1">
    <source>
        <dbReference type="ARBA" id="ARBA00001974"/>
    </source>
</evidence>
<evidence type="ECO:0000256" key="4">
    <source>
        <dbReference type="ARBA" id="ARBA00022827"/>
    </source>
</evidence>
<dbReference type="SUPFAM" id="SSF51905">
    <property type="entry name" value="FAD/NAD(P)-binding domain"/>
    <property type="match status" value="1"/>
</dbReference>
<dbReference type="InterPro" id="IPR036188">
    <property type="entry name" value="FAD/NAD-bd_sf"/>
</dbReference>
<dbReference type="Pfam" id="PF00732">
    <property type="entry name" value="GMC_oxred_N"/>
    <property type="match status" value="1"/>
</dbReference>
<evidence type="ECO:0000256" key="2">
    <source>
        <dbReference type="ARBA" id="ARBA00010790"/>
    </source>
</evidence>
<evidence type="ECO:0000259" key="6">
    <source>
        <dbReference type="PROSITE" id="PS00623"/>
    </source>
</evidence>
<evidence type="ECO:0000256" key="3">
    <source>
        <dbReference type="ARBA" id="ARBA00022630"/>
    </source>
</evidence>
<dbReference type="PANTHER" id="PTHR11552">
    <property type="entry name" value="GLUCOSE-METHANOL-CHOLINE GMC OXIDOREDUCTASE"/>
    <property type="match status" value="1"/>
</dbReference>
<gene>
    <name evidence="8" type="ORF">J2S59_001900</name>
</gene>
<dbReference type="Pfam" id="PF05199">
    <property type="entry name" value="GMC_oxred_C"/>
    <property type="match status" value="1"/>
</dbReference>
<dbReference type="InterPro" id="IPR012132">
    <property type="entry name" value="GMC_OxRdtase"/>
</dbReference>
<dbReference type="SUPFAM" id="SSF54373">
    <property type="entry name" value="FAD-linked reductases, C-terminal domain"/>
    <property type="match status" value="1"/>
</dbReference>
<proteinExistence type="inferred from homology"/>
<name>A0ABT9NP39_9ACTN</name>
<dbReference type="InterPro" id="IPR000172">
    <property type="entry name" value="GMC_OxRdtase_N"/>
</dbReference>
<evidence type="ECO:0000256" key="5">
    <source>
        <dbReference type="RuleBase" id="RU003968"/>
    </source>
</evidence>
<keyword evidence="3 5" id="KW-0285">Flavoprotein</keyword>
<evidence type="ECO:0000259" key="7">
    <source>
        <dbReference type="PROSITE" id="PS00624"/>
    </source>
</evidence>
<dbReference type="RefSeq" id="WP_068123954.1">
    <property type="nucleotide sequence ID" value="NZ_CCXJ01000677.1"/>
</dbReference>
<dbReference type="EMBL" id="JAUSQM010000001">
    <property type="protein sequence ID" value="MDP9822091.1"/>
    <property type="molecule type" value="Genomic_DNA"/>
</dbReference>
<accession>A0ABT9NP39</accession>
<dbReference type="PANTHER" id="PTHR11552:SF147">
    <property type="entry name" value="CHOLINE DEHYDROGENASE, MITOCHONDRIAL"/>
    <property type="match status" value="1"/>
</dbReference>
<keyword evidence="4 5" id="KW-0274">FAD</keyword>